<keyword evidence="3" id="KW-1185">Reference proteome</keyword>
<sequence>MNTAHVIYGFAGFLTAALMAYLLWALLFAEDL</sequence>
<dbReference type="EMBL" id="JADDOJ010000009">
    <property type="protein sequence ID" value="MBE7939689.1"/>
    <property type="molecule type" value="Genomic_DNA"/>
</dbReference>
<reference evidence="2 3" key="1">
    <citation type="submission" date="2020-10" db="EMBL/GenBank/DDBJ databases">
        <title>Draft genome of Ramlibacter aquaticus LMG 30558.</title>
        <authorList>
            <person name="Props R."/>
        </authorList>
    </citation>
    <scope>NUCLEOTIDE SEQUENCE [LARGE SCALE GENOMIC DNA]</scope>
    <source>
        <strain evidence="2 3">LMG 30558</strain>
    </source>
</reference>
<dbReference type="InterPro" id="IPR011726">
    <property type="entry name" value="KdpF"/>
</dbReference>
<keyword evidence="1" id="KW-0812">Transmembrane</keyword>
<protein>
    <submittedName>
        <fullName evidence="2">Potassium-transporting ATPase subunit F</fullName>
    </submittedName>
</protein>
<dbReference type="RefSeq" id="WP_193779239.1">
    <property type="nucleotide sequence ID" value="NZ_JADDOJ010000009.1"/>
</dbReference>
<keyword evidence="1" id="KW-0472">Membrane</keyword>
<name>A0ABR9SBU7_9BURK</name>
<evidence type="ECO:0000313" key="3">
    <source>
        <dbReference type="Proteomes" id="UP000715965"/>
    </source>
</evidence>
<comment type="caution">
    <text evidence="2">The sequence shown here is derived from an EMBL/GenBank/DDBJ whole genome shotgun (WGS) entry which is preliminary data.</text>
</comment>
<accession>A0ABR9SBU7</accession>
<dbReference type="Proteomes" id="UP000715965">
    <property type="component" value="Unassembled WGS sequence"/>
</dbReference>
<gene>
    <name evidence="2" type="ORF">IM725_03765</name>
</gene>
<proteinExistence type="predicted"/>
<dbReference type="Pfam" id="PF09604">
    <property type="entry name" value="Potass_KdpF"/>
    <property type="match status" value="1"/>
</dbReference>
<evidence type="ECO:0000256" key="1">
    <source>
        <dbReference type="SAM" id="Phobius"/>
    </source>
</evidence>
<evidence type="ECO:0000313" key="2">
    <source>
        <dbReference type="EMBL" id="MBE7939689.1"/>
    </source>
</evidence>
<organism evidence="2 3">
    <name type="scientific">Ramlibacter aquaticus</name>
    <dbReference type="NCBI Taxonomy" id="2780094"/>
    <lineage>
        <taxon>Bacteria</taxon>
        <taxon>Pseudomonadati</taxon>
        <taxon>Pseudomonadota</taxon>
        <taxon>Betaproteobacteria</taxon>
        <taxon>Burkholderiales</taxon>
        <taxon>Comamonadaceae</taxon>
        <taxon>Ramlibacter</taxon>
    </lineage>
</organism>
<feature type="transmembrane region" description="Helical" evidence="1">
    <location>
        <begin position="6"/>
        <end position="29"/>
    </location>
</feature>
<keyword evidence="1" id="KW-1133">Transmembrane helix</keyword>